<gene>
    <name evidence="1" type="ORF">GCM10022252_75120</name>
</gene>
<reference evidence="2" key="1">
    <citation type="journal article" date="2019" name="Int. J. Syst. Evol. Microbiol.">
        <title>The Global Catalogue of Microorganisms (GCM) 10K type strain sequencing project: providing services to taxonomists for standard genome sequencing and annotation.</title>
        <authorList>
            <consortium name="The Broad Institute Genomics Platform"/>
            <consortium name="The Broad Institute Genome Sequencing Center for Infectious Disease"/>
            <person name="Wu L."/>
            <person name="Ma J."/>
        </authorList>
    </citation>
    <scope>NUCLEOTIDE SEQUENCE [LARGE SCALE GENOMIC DNA]</scope>
    <source>
        <strain evidence="2">JCM 17388</strain>
    </source>
</reference>
<dbReference type="EMBL" id="BAABAQ010000020">
    <property type="protein sequence ID" value="GAA4209104.1"/>
    <property type="molecule type" value="Genomic_DNA"/>
</dbReference>
<keyword evidence="2" id="KW-1185">Reference proteome</keyword>
<organism evidence="1 2">
    <name type="scientific">Streptosporangium oxazolinicum</name>
    <dbReference type="NCBI Taxonomy" id="909287"/>
    <lineage>
        <taxon>Bacteria</taxon>
        <taxon>Bacillati</taxon>
        <taxon>Actinomycetota</taxon>
        <taxon>Actinomycetes</taxon>
        <taxon>Streptosporangiales</taxon>
        <taxon>Streptosporangiaceae</taxon>
        <taxon>Streptosporangium</taxon>
    </lineage>
</organism>
<evidence type="ECO:0000313" key="2">
    <source>
        <dbReference type="Proteomes" id="UP001501251"/>
    </source>
</evidence>
<comment type="caution">
    <text evidence="1">The sequence shown here is derived from an EMBL/GenBank/DDBJ whole genome shotgun (WGS) entry which is preliminary data.</text>
</comment>
<proteinExistence type="predicted"/>
<protein>
    <submittedName>
        <fullName evidence="1">Uncharacterized protein</fullName>
    </submittedName>
</protein>
<dbReference type="Proteomes" id="UP001501251">
    <property type="component" value="Unassembled WGS sequence"/>
</dbReference>
<sequence length="185" mass="20971">MGVPRYVDSPGFRPIGTRDGGTLYYDGPAQLHRTGQPQDPQNVTAALIIWEEHDPHDWVPCTLRCSTRVVCCTTRYGPRIVIRITPDRKRRPFRERDMRYPFFPDADADGIIRIPAATTARQEGEWTVVFPQGPAPHRPSPVRAVASPGVGSFQLSPNDWQQWSNDLTVHELHWELPEAEEAHSP</sequence>
<evidence type="ECO:0000313" key="1">
    <source>
        <dbReference type="EMBL" id="GAA4209104.1"/>
    </source>
</evidence>
<name>A0ABP8BKT0_9ACTN</name>
<accession>A0ABP8BKT0</accession>